<reference evidence="1" key="2">
    <citation type="submission" date="2020-11" db="EMBL/GenBank/DDBJ databases">
        <authorList>
            <person name="McCartney M.A."/>
            <person name="Auch B."/>
            <person name="Kono T."/>
            <person name="Mallez S."/>
            <person name="Becker A."/>
            <person name="Gohl D.M."/>
            <person name="Silverstein K.A.T."/>
            <person name="Koren S."/>
            <person name="Bechman K.B."/>
            <person name="Herman A."/>
            <person name="Abrahante J.E."/>
            <person name="Garbe J."/>
        </authorList>
    </citation>
    <scope>NUCLEOTIDE SEQUENCE</scope>
    <source>
        <strain evidence="1">Duluth1</strain>
        <tissue evidence="1">Whole animal</tissue>
    </source>
</reference>
<evidence type="ECO:0000313" key="2">
    <source>
        <dbReference type="Proteomes" id="UP000828390"/>
    </source>
</evidence>
<accession>A0A9D4CZ60</accession>
<dbReference type="EMBL" id="JAIWYP010000011">
    <property type="protein sequence ID" value="KAH3735660.1"/>
    <property type="molecule type" value="Genomic_DNA"/>
</dbReference>
<organism evidence="1 2">
    <name type="scientific">Dreissena polymorpha</name>
    <name type="common">Zebra mussel</name>
    <name type="synonym">Mytilus polymorpha</name>
    <dbReference type="NCBI Taxonomy" id="45954"/>
    <lineage>
        <taxon>Eukaryota</taxon>
        <taxon>Metazoa</taxon>
        <taxon>Spiralia</taxon>
        <taxon>Lophotrochozoa</taxon>
        <taxon>Mollusca</taxon>
        <taxon>Bivalvia</taxon>
        <taxon>Autobranchia</taxon>
        <taxon>Heteroconchia</taxon>
        <taxon>Euheterodonta</taxon>
        <taxon>Imparidentia</taxon>
        <taxon>Neoheterodontei</taxon>
        <taxon>Myida</taxon>
        <taxon>Dreissenoidea</taxon>
        <taxon>Dreissenidae</taxon>
        <taxon>Dreissena</taxon>
    </lineage>
</organism>
<evidence type="ECO:0000313" key="1">
    <source>
        <dbReference type="EMBL" id="KAH3735660.1"/>
    </source>
</evidence>
<protein>
    <submittedName>
        <fullName evidence="1">Uncharacterized protein</fullName>
    </submittedName>
</protein>
<reference evidence="1" key="1">
    <citation type="journal article" date="2019" name="bioRxiv">
        <title>The Genome of the Zebra Mussel, Dreissena polymorpha: A Resource for Invasive Species Research.</title>
        <authorList>
            <person name="McCartney M.A."/>
            <person name="Auch B."/>
            <person name="Kono T."/>
            <person name="Mallez S."/>
            <person name="Zhang Y."/>
            <person name="Obille A."/>
            <person name="Becker A."/>
            <person name="Abrahante J.E."/>
            <person name="Garbe J."/>
            <person name="Badalamenti J.P."/>
            <person name="Herman A."/>
            <person name="Mangelson H."/>
            <person name="Liachko I."/>
            <person name="Sullivan S."/>
            <person name="Sone E.D."/>
            <person name="Koren S."/>
            <person name="Silverstein K.A.T."/>
            <person name="Beckman K.B."/>
            <person name="Gohl D.M."/>
        </authorList>
    </citation>
    <scope>NUCLEOTIDE SEQUENCE</scope>
    <source>
        <strain evidence="1">Duluth1</strain>
        <tissue evidence="1">Whole animal</tissue>
    </source>
</reference>
<feature type="non-terminal residue" evidence="1">
    <location>
        <position position="94"/>
    </location>
</feature>
<keyword evidence="2" id="KW-1185">Reference proteome</keyword>
<proteinExistence type="predicted"/>
<dbReference type="Proteomes" id="UP000828390">
    <property type="component" value="Unassembled WGS sequence"/>
</dbReference>
<comment type="caution">
    <text evidence="1">The sequence shown here is derived from an EMBL/GenBank/DDBJ whole genome shotgun (WGS) entry which is preliminary data.</text>
</comment>
<dbReference type="AlphaFoldDB" id="A0A9D4CZ60"/>
<gene>
    <name evidence="1" type="ORF">DPMN_042195</name>
</gene>
<name>A0A9D4CZ60_DREPO</name>
<sequence>MPLGCRNIEPSRLGAHEVPVDGESDRRTVLYTVANNAIVGTLLQLASLVRHADDLFCDIADECQKVLDRTDSISKRIQGVDATISKLDAKQAII</sequence>
<dbReference type="Gene3D" id="1.20.5.340">
    <property type="match status" value="1"/>
</dbReference>